<dbReference type="PANTHER" id="PTHR34203:SF15">
    <property type="entry name" value="SLL1173 PROTEIN"/>
    <property type="match status" value="1"/>
</dbReference>
<dbReference type="Gene3D" id="3.40.50.150">
    <property type="entry name" value="Vaccinia Virus protein VP39"/>
    <property type="match status" value="1"/>
</dbReference>
<dbReference type="NCBIfam" id="TIGR01444">
    <property type="entry name" value="fkbM_fam"/>
    <property type="match status" value="1"/>
</dbReference>
<dbReference type="Pfam" id="PF05050">
    <property type="entry name" value="Methyltransf_21"/>
    <property type="match status" value="1"/>
</dbReference>
<protein>
    <submittedName>
        <fullName evidence="2">FkbM family methyltransferase</fullName>
    </submittedName>
</protein>
<evidence type="ECO:0000313" key="3">
    <source>
        <dbReference type="Proteomes" id="UP000460272"/>
    </source>
</evidence>
<sequence>MKIETRAKAVANAILRLAGVQLTRLDSCADREWFYPAVESCQIPTLPFLLELFFGKRNTGTFVEVGAFDGITYSNTWGLAERGWTGVMAEPVPALAAKCRKNHQIHSSVKVIQTAVGSEPGVTSLIVAGELTTANHAQATEYRDIDWARKLVTDTSIEVPVTTLDALLEEQKAPAEFDLLVVDVEGSEAAVFAGFALSRWLPKMIIVELADTHPDLSTTANADARLSTQILTECYRIVYKDSINTIFVSERLFSATYEPTQA</sequence>
<keyword evidence="2" id="KW-0808">Transferase</keyword>
<name>A0A6P2C6P0_9ACTN</name>
<keyword evidence="3" id="KW-1185">Reference proteome</keyword>
<feature type="domain" description="Methyltransferase FkbM" evidence="1">
    <location>
        <begin position="64"/>
        <end position="215"/>
    </location>
</feature>
<evidence type="ECO:0000259" key="1">
    <source>
        <dbReference type="Pfam" id="PF05050"/>
    </source>
</evidence>
<dbReference type="SUPFAM" id="SSF53335">
    <property type="entry name" value="S-adenosyl-L-methionine-dependent methyltransferases"/>
    <property type="match status" value="1"/>
</dbReference>
<dbReference type="PANTHER" id="PTHR34203">
    <property type="entry name" value="METHYLTRANSFERASE, FKBM FAMILY PROTEIN"/>
    <property type="match status" value="1"/>
</dbReference>
<comment type="caution">
    <text evidence="2">The sequence shown here is derived from an EMBL/GenBank/DDBJ whole genome shotgun (WGS) entry which is preliminary data.</text>
</comment>
<keyword evidence="2" id="KW-0489">Methyltransferase</keyword>
<dbReference type="EMBL" id="RPFW01000001">
    <property type="protein sequence ID" value="TVZ07099.1"/>
    <property type="molecule type" value="Genomic_DNA"/>
</dbReference>
<dbReference type="RefSeq" id="WP_145851854.1">
    <property type="nucleotide sequence ID" value="NZ_RPFW01000001.1"/>
</dbReference>
<dbReference type="AlphaFoldDB" id="A0A6P2C6P0"/>
<evidence type="ECO:0000313" key="2">
    <source>
        <dbReference type="EMBL" id="TVZ07099.1"/>
    </source>
</evidence>
<proteinExistence type="predicted"/>
<dbReference type="InterPro" id="IPR052514">
    <property type="entry name" value="SAM-dependent_MTase"/>
</dbReference>
<gene>
    <name evidence="2" type="ORF">EAS64_07220</name>
</gene>
<organism evidence="2 3">
    <name type="scientific">Trebonia kvetii</name>
    <dbReference type="NCBI Taxonomy" id="2480626"/>
    <lineage>
        <taxon>Bacteria</taxon>
        <taxon>Bacillati</taxon>
        <taxon>Actinomycetota</taxon>
        <taxon>Actinomycetes</taxon>
        <taxon>Streptosporangiales</taxon>
        <taxon>Treboniaceae</taxon>
        <taxon>Trebonia</taxon>
    </lineage>
</organism>
<reference evidence="2 3" key="1">
    <citation type="submission" date="2018-11" db="EMBL/GenBank/DDBJ databases">
        <title>Trebonia kvetii gen.nov., sp.nov., a novel acidophilic actinobacterium, and proposal of the new actinobacterial family Treboniaceae fam. nov.</title>
        <authorList>
            <person name="Rapoport D."/>
            <person name="Sagova-Mareckova M."/>
            <person name="Sedlacek I."/>
            <person name="Provaznik J."/>
            <person name="Kralova S."/>
            <person name="Pavlinic D."/>
            <person name="Benes V."/>
            <person name="Kopecky J."/>
        </authorList>
    </citation>
    <scope>NUCLEOTIDE SEQUENCE [LARGE SCALE GENOMIC DNA]</scope>
    <source>
        <strain evidence="2 3">15Tr583</strain>
    </source>
</reference>
<dbReference type="GO" id="GO:0008168">
    <property type="term" value="F:methyltransferase activity"/>
    <property type="evidence" value="ECO:0007669"/>
    <property type="project" value="UniProtKB-KW"/>
</dbReference>
<accession>A0A6P2C6P0</accession>
<dbReference type="InterPro" id="IPR006342">
    <property type="entry name" value="FkbM_mtfrase"/>
</dbReference>
<dbReference type="InterPro" id="IPR029063">
    <property type="entry name" value="SAM-dependent_MTases_sf"/>
</dbReference>
<dbReference type="GO" id="GO:0032259">
    <property type="term" value="P:methylation"/>
    <property type="evidence" value="ECO:0007669"/>
    <property type="project" value="UniProtKB-KW"/>
</dbReference>
<dbReference type="OrthoDB" id="5679686at2"/>
<dbReference type="Proteomes" id="UP000460272">
    <property type="component" value="Unassembled WGS sequence"/>
</dbReference>